<dbReference type="OMA" id="AWERIKW"/>
<dbReference type="InterPro" id="IPR000192">
    <property type="entry name" value="Aminotrans_V_dom"/>
</dbReference>
<dbReference type="PANTHER" id="PTHR43586">
    <property type="entry name" value="CYSTEINE DESULFURASE"/>
    <property type="match status" value="1"/>
</dbReference>
<feature type="non-terminal residue" evidence="6">
    <location>
        <position position="1"/>
    </location>
</feature>
<keyword evidence="7" id="KW-1185">Reference proteome</keyword>
<gene>
    <name evidence="6" type="ORF">MICPUN_75793</name>
</gene>
<dbReference type="SUPFAM" id="SSF53383">
    <property type="entry name" value="PLP-dependent transferases"/>
    <property type="match status" value="1"/>
</dbReference>
<dbReference type="OrthoDB" id="7403325at2759"/>
<keyword evidence="2" id="KW-0663">Pyridoxal phosphate</keyword>
<dbReference type="Gene3D" id="3.90.1150.10">
    <property type="entry name" value="Aspartate Aminotransferase, domain 1"/>
    <property type="match status" value="1"/>
</dbReference>
<dbReference type="InterPro" id="IPR015422">
    <property type="entry name" value="PyrdxlP-dep_Trfase_small"/>
</dbReference>
<comment type="cofactor">
    <cofactor evidence="1 4">
        <name>pyridoxal 5'-phosphate</name>
        <dbReference type="ChEBI" id="CHEBI:597326"/>
    </cofactor>
</comment>
<dbReference type="Pfam" id="PF00266">
    <property type="entry name" value="Aminotran_5"/>
    <property type="match status" value="1"/>
</dbReference>
<accession>C1E0J8</accession>
<evidence type="ECO:0000259" key="5">
    <source>
        <dbReference type="Pfam" id="PF00266"/>
    </source>
</evidence>
<reference evidence="6 7" key="1">
    <citation type="journal article" date="2009" name="Science">
        <title>Green evolution and dynamic adaptations revealed by genomes of the marine picoeukaryotes Micromonas.</title>
        <authorList>
            <person name="Worden A.Z."/>
            <person name="Lee J.H."/>
            <person name="Mock T."/>
            <person name="Rouze P."/>
            <person name="Simmons M.P."/>
            <person name="Aerts A.L."/>
            <person name="Allen A.E."/>
            <person name="Cuvelier M.L."/>
            <person name="Derelle E."/>
            <person name="Everett M.V."/>
            <person name="Foulon E."/>
            <person name="Grimwood J."/>
            <person name="Gundlach H."/>
            <person name="Henrissat B."/>
            <person name="Napoli C."/>
            <person name="McDonald S.M."/>
            <person name="Parker M.S."/>
            <person name="Rombauts S."/>
            <person name="Salamov A."/>
            <person name="Von Dassow P."/>
            <person name="Badger J.H."/>
            <person name="Coutinho P.M."/>
            <person name="Demir E."/>
            <person name="Dubchak I."/>
            <person name="Gentemann C."/>
            <person name="Eikrem W."/>
            <person name="Gready J.E."/>
            <person name="John U."/>
            <person name="Lanier W."/>
            <person name="Lindquist E.A."/>
            <person name="Lucas S."/>
            <person name="Mayer K.F."/>
            <person name="Moreau H."/>
            <person name="Not F."/>
            <person name="Otillar R."/>
            <person name="Panaud O."/>
            <person name="Pangilinan J."/>
            <person name="Paulsen I."/>
            <person name="Piegu B."/>
            <person name="Poliakov A."/>
            <person name="Robbens S."/>
            <person name="Schmutz J."/>
            <person name="Toulza E."/>
            <person name="Wyss T."/>
            <person name="Zelensky A."/>
            <person name="Zhou K."/>
            <person name="Armbrust E.V."/>
            <person name="Bhattacharya D."/>
            <person name="Goodenough U.W."/>
            <person name="Van de Peer Y."/>
            <person name="Grigoriev I.V."/>
        </authorList>
    </citation>
    <scope>NUCLEOTIDE SEQUENCE [LARGE SCALE GENOMIC DNA]</scope>
    <source>
        <strain evidence="7">RCC299 / NOUM17</strain>
    </source>
</reference>
<dbReference type="PROSITE" id="PS00595">
    <property type="entry name" value="AA_TRANSFER_CLASS_5"/>
    <property type="match status" value="1"/>
</dbReference>
<dbReference type="EMBL" id="CP001323">
    <property type="protein sequence ID" value="ACO61313.1"/>
    <property type="molecule type" value="Genomic_DNA"/>
</dbReference>
<organism evidence="6 7">
    <name type="scientific">Micromonas commoda (strain RCC299 / NOUM17 / CCMP2709)</name>
    <name type="common">Picoplanktonic green alga</name>
    <dbReference type="NCBI Taxonomy" id="296587"/>
    <lineage>
        <taxon>Eukaryota</taxon>
        <taxon>Viridiplantae</taxon>
        <taxon>Chlorophyta</taxon>
        <taxon>Mamiellophyceae</taxon>
        <taxon>Mamiellales</taxon>
        <taxon>Mamiellaceae</taxon>
        <taxon>Micromonas</taxon>
    </lineage>
</organism>
<dbReference type="PANTHER" id="PTHR43586:SF24">
    <property type="entry name" value="BLR4730 PROTEIN"/>
    <property type="match status" value="1"/>
</dbReference>
<dbReference type="GeneID" id="8240768"/>
<dbReference type="eggNOG" id="KOG1549">
    <property type="taxonomic scope" value="Eukaryota"/>
</dbReference>
<dbReference type="InParanoid" id="C1E0J8"/>
<evidence type="ECO:0000313" key="7">
    <source>
        <dbReference type="Proteomes" id="UP000002009"/>
    </source>
</evidence>
<dbReference type="AlphaFoldDB" id="C1E0J8"/>
<evidence type="ECO:0000256" key="1">
    <source>
        <dbReference type="ARBA" id="ARBA00001933"/>
    </source>
</evidence>
<evidence type="ECO:0000256" key="2">
    <source>
        <dbReference type="ARBA" id="ARBA00022898"/>
    </source>
</evidence>
<dbReference type="InterPro" id="IPR015421">
    <property type="entry name" value="PyrdxlP-dep_Trfase_major"/>
</dbReference>
<feature type="non-terminal residue" evidence="6">
    <location>
        <position position="335"/>
    </location>
</feature>
<dbReference type="STRING" id="296587.C1E0J8"/>
<evidence type="ECO:0000256" key="3">
    <source>
        <dbReference type="RuleBase" id="RU004075"/>
    </source>
</evidence>
<protein>
    <recommendedName>
        <fullName evidence="5">Aminotransferase class V domain-containing protein</fullName>
    </recommendedName>
</protein>
<dbReference type="InterPro" id="IPR020578">
    <property type="entry name" value="Aminotrans_V_PyrdxlP_BS"/>
</dbReference>
<dbReference type="InterPro" id="IPR015424">
    <property type="entry name" value="PyrdxlP-dep_Trfase"/>
</dbReference>
<sequence length="335" mass="36182">VAHFNNAGSSLPPKSVLDAQLEYLEREAVAGGYETVEERAVDLQRPYVAIAALLNCDPSEIAIGQSATSMWQAAFGCFDFRPGDRILTARAEYASNAIAYLQAAERTGAVVEFVPCDERGQLDALELERTILDETKGLVRLVSVTHVPTSGGLVNPASAIGAVTSRHGIPYLLDACQSVGQMPVDVEEIGCDLLVGTGRKYLRGPRGVGFLYAREEFVERTNAQPAMLDLHGARWDSMGTYVPAPGAKRFEQYEVSFAAKVGLGVAAEYALAVGVEGAWERIKWLAECARRRLEAIDGVTVWDVGEEKCGIISFSVDGVDSGDVRRWLGEHGCNV</sequence>
<feature type="domain" description="Aminotransferase class V" evidence="5">
    <location>
        <begin position="4"/>
        <end position="333"/>
    </location>
</feature>
<name>C1E0J8_MICCC</name>
<dbReference type="RefSeq" id="XP_002500055.1">
    <property type="nucleotide sequence ID" value="XM_002500009.1"/>
</dbReference>
<evidence type="ECO:0000256" key="4">
    <source>
        <dbReference type="RuleBase" id="RU004504"/>
    </source>
</evidence>
<evidence type="ECO:0000313" key="6">
    <source>
        <dbReference type="EMBL" id="ACO61313.1"/>
    </source>
</evidence>
<comment type="similarity">
    <text evidence="3">Belongs to the class-V pyridoxal-phosphate-dependent aminotransferase family.</text>
</comment>
<proteinExistence type="inferred from homology"/>
<dbReference type="Gene3D" id="3.40.640.10">
    <property type="entry name" value="Type I PLP-dependent aspartate aminotransferase-like (Major domain)"/>
    <property type="match status" value="1"/>
</dbReference>
<dbReference type="Proteomes" id="UP000002009">
    <property type="component" value="Chromosome 2"/>
</dbReference>
<dbReference type="KEGG" id="mis:MICPUN_75793"/>